<dbReference type="GO" id="GO:0003700">
    <property type="term" value="F:DNA-binding transcription factor activity"/>
    <property type="evidence" value="ECO:0007669"/>
    <property type="project" value="InterPro"/>
</dbReference>
<dbReference type="Pfam" id="PF00027">
    <property type="entry name" value="cNMP_binding"/>
    <property type="match status" value="1"/>
</dbReference>
<dbReference type="InterPro" id="IPR018335">
    <property type="entry name" value="Tscrpt_reg_HTH_Crp-type_CS"/>
</dbReference>
<organism evidence="6 7">
    <name type="scientific">Limibacillus halophilus</name>
    <dbReference type="NCBI Taxonomy" id="1579333"/>
    <lineage>
        <taxon>Bacteria</taxon>
        <taxon>Pseudomonadati</taxon>
        <taxon>Pseudomonadota</taxon>
        <taxon>Alphaproteobacteria</taxon>
        <taxon>Rhodospirillales</taxon>
        <taxon>Rhodovibrionaceae</taxon>
        <taxon>Limibacillus</taxon>
    </lineage>
</organism>
<dbReference type="Proteomes" id="UP000581135">
    <property type="component" value="Unassembled WGS sequence"/>
</dbReference>
<dbReference type="InterPro" id="IPR018490">
    <property type="entry name" value="cNMP-bd_dom_sf"/>
</dbReference>
<dbReference type="PROSITE" id="PS00042">
    <property type="entry name" value="HTH_CRP_1"/>
    <property type="match status" value="1"/>
</dbReference>
<dbReference type="Gene3D" id="2.60.120.10">
    <property type="entry name" value="Jelly Rolls"/>
    <property type="match status" value="1"/>
</dbReference>
<dbReference type="Pfam" id="PF13545">
    <property type="entry name" value="HTH_Crp_2"/>
    <property type="match status" value="1"/>
</dbReference>
<name>A0A839SYK2_9PROT</name>
<reference evidence="6 7" key="1">
    <citation type="submission" date="2020-08" db="EMBL/GenBank/DDBJ databases">
        <title>Genomic Encyclopedia of Type Strains, Phase III (KMG-III): the genomes of soil and plant-associated and newly described type strains.</title>
        <authorList>
            <person name="Whitman W."/>
        </authorList>
    </citation>
    <scope>NUCLEOTIDE SEQUENCE [LARGE SCALE GENOMIC DNA]</scope>
    <source>
        <strain evidence="6 7">CECT 8803</strain>
    </source>
</reference>
<feature type="domain" description="Cyclic nucleotide-binding" evidence="4">
    <location>
        <begin position="36"/>
        <end position="105"/>
    </location>
</feature>
<dbReference type="EMBL" id="JACHXA010000009">
    <property type="protein sequence ID" value="MBB3066646.1"/>
    <property type="molecule type" value="Genomic_DNA"/>
</dbReference>
<evidence type="ECO:0000256" key="2">
    <source>
        <dbReference type="ARBA" id="ARBA00023125"/>
    </source>
</evidence>
<dbReference type="InterPro" id="IPR036390">
    <property type="entry name" value="WH_DNA-bd_sf"/>
</dbReference>
<dbReference type="PANTHER" id="PTHR24567:SF75">
    <property type="entry name" value="FUMARATE AND NITRATE REDUCTION REGULATORY PROTEIN"/>
    <property type="match status" value="1"/>
</dbReference>
<evidence type="ECO:0000259" key="5">
    <source>
        <dbReference type="PROSITE" id="PS51063"/>
    </source>
</evidence>
<dbReference type="SMART" id="SM00100">
    <property type="entry name" value="cNMP"/>
    <property type="match status" value="1"/>
</dbReference>
<dbReference type="PRINTS" id="PR00034">
    <property type="entry name" value="HTHCRP"/>
</dbReference>
<sequence length="250" mass="28030">MPPFDVRFVRNLEQARPRPDRSSAPCVACAVRHLTVCAPLNPAELAEFSTIMKRRHFEPANAVFDEGDLAKHVFNVTSGVVKIYKLLPDGRRQVTGFLIAGDFLGLANEERYAYSAEAVTDARLCCFPRQKFEAMLDNFPAVERQMLMVASHELAAAQEQMLLLGRKTAKEKIASFLLRLSSRYRKRGLQDNPIHLPMSRNDIGDFLGLTTETVSRTFTQLKSSQMIRLLAGGLVELCDIDQLEDIAEGM</sequence>
<evidence type="ECO:0000313" key="7">
    <source>
        <dbReference type="Proteomes" id="UP000581135"/>
    </source>
</evidence>
<evidence type="ECO:0000256" key="1">
    <source>
        <dbReference type="ARBA" id="ARBA00023015"/>
    </source>
</evidence>
<dbReference type="PANTHER" id="PTHR24567">
    <property type="entry name" value="CRP FAMILY TRANSCRIPTIONAL REGULATORY PROTEIN"/>
    <property type="match status" value="1"/>
</dbReference>
<protein>
    <submittedName>
        <fullName evidence="6">CRP/FNR family transcriptional regulator</fullName>
    </submittedName>
</protein>
<dbReference type="SUPFAM" id="SSF46785">
    <property type="entry name" value="Winged helix' DNA-binding domain"/>
    <property type="match status" value="1"/>
</dbReference>
<dbReference type="RefSeq" id="WP_183417471.1">
    <property type="nucleotide sequence ID" value="NZ_JACHXA010000009.1"/>
</dbReference>
<proteinExistence type="predicted"/>
<dbReference type="AlphaFoldDB" id="A0A839SYK2"/>
<keyword evidence="2" id="KW-0238">DNA-binding</keyword>
<keyword evidence="3" id="KW-0804">Transcription</keyword>
<evidence type="ECO:0000259" key="4">
    <source>
        <dbReference type="PROSITE" id="PS50042"/>
    </source>
</evidence>
<dbReference type="SMART" id="SM00419">
    <property type="entry name" value="HTH_CRP"/>
    <property type="match status" value="1"/>
</dbReference>
<dbReference type="InterPro" id="IPR012318">
    <property type="entry name" value="HTH_CRP"/>
</dbReference>
<accession>A0A839SYK2</accession>
<dbReference type="PROSITE" id="PS51063">
    <property type="entry name" value="HTH_CRP_2"/>
    <property type="match status" value="1"/>
</dbReference>
<feature type="domain" description="HTH crp-type" evidence="5">
    <location>
        <begin position="167"/>
        <end position="241"/>
    </location>
</feature>
<evidence type="ECO:0000256" key="3">
    <source>
        <dbReference type="ARBA" id="ARBA00023163"/>
    </source>
</evidence>
<keyword evidence="7" id="KW-1185">Reference proteome</keyword>
<dbReference type="GO" id="GO:0003677">
    <property type="term" value="F:DNA binding"/>
    <property type="evidence" value="ECO:0007669"/>
    <property type="project" value="UniProtKB-KW"/>
</dbReference>
<dbReference type="GO" id="GO:0005829">
    <property type="term" value="C:cytosol"/>
    <property type="evidence" value="ECO:0007669"/>
    <property type="project" value="TreeGrafter"/>
</dbReference>
<dbReference type="SUPFAM" id="SSF51206">
    <property type="entry name" value="cAMP-binding domain-like"/>
    <property type="match status" value="1"/>
</dbReference>
<dbReference type="Gene3D" id="1.10.10.10">
    <property type="entry name" value="Winged helix-like DNA-binding domain superfamily/Winged helix DNA-binding domain"/>
    <property type="match status" value="1"/>
</dbReference>
<keyword evidence="1" id="KW-0805">Transcription regulation</keyword>
<dbReference type="InterPro" id="IPR000595">
    <property type="entry name" value="cNMP-bd_dom"/>
</dbReference>
<dbReference type="InterPro" id="IPR050397">
    <property type="entry name" value="Env_Response_Regulators"/>
</dbReference>
<comment type="caution">
    <text evidence="6">The sequence shown here is derived from an EMBL/GenBank/DDBJ whole genome shotgun (WGS) entry which is preliminary data.</text>
</comment>
<dbReference type="CDD" id="cd00038">
    <property type="entry name" value="CAP_ED"/>
    <property type="match status" value="1"/>
</dbReference>
<dbReference type="PROSITE" id="PS50042">
    <property type="entry name" value="CNMP_BINDING_3"/>
    <property type="match status" value="1"/>
</dbReference>
<dbReference type="CDD" id="cd00092">
    <property type="entry name" value="HTH_CRP"/>
    <property type="match status" value="1"/>
</dbReference>
<evidence type="ECO:0000313" key="6">
    <source>
        <dbReference type="EMBL" id="MBB3066646.1"/>
    </source>
</evidence>
<dbReference type="FunFam" id="1.10.10.10:FF:000028">
    <property type="entry name" value="Fumarate/nitrate reduction transcriptional regulator Fnr"/>
    <property type="match status" value="1"/>
</dbReference>
<gene>
    <name evidence="6" type="ORF">FHR98_002954</name>
</gene>
<dbReference type="InterPro" id="IPR036388">
    <property type="entry name" value="WH-like_DNA-bd_sf"/>
</dbReference>
<dbReference type="InterPro" id="IPR014710">
    <property type="entry name" value="RmlC-like_jellyroll"/>
</dbReference>